<dbReference type="GO" id="GO:0003887">
    <property type="term" value="F:DNA-directed DNA polymerase activity"/>
    <property type="evidence" value="ECO:0007669"/>
    <property type="project" value="UniProtKB-EC"/>
</dbReference>
<dbReference type="EC" id="2.7.7.7" evidence="1"/>
<dbReference type="EMBL" id="CADCWI010000108">
    <property type="protein sequence ID" value="CAA9563748.1"/>
    <property type="molecule type" value="Genomic_DNA"/>
</dbReference>
<proteinExistence type="predicted"/>
<dbReference type="PANTHER" id="PTHR11669">
    <property type="entry name" value="REPLICATION FACTOR C / DNA POLYMERASE III GAMMA-TAU SUBUNIT"/>
    <property type="match status" value="1"/>
</dbReference>
<keyword evidence="1" id="KW-0808">Transferase</keyword>
<sequence>MPPMSDNEGMVLSRSWGLHGQERLVTDFRRAVVSAPRHAYVVTGPPQSGKRTLAVAFAKAMNCTRPPVPGEFCGECGICRRIDRGVFPDVTVFDLATQADRERTSGKNLTLTIATVRDVSSQIAYRPSESRWKIIIVDDIESMQETAQEAFLKTLEEPPAYAVILLLTADADLLLPTIRSRCVTVRMQVVNEEVIRGALAERGVTGEDAAHIAALSDGRVGWAITAANDRALLERGLADQSDTIEWVKASQYQRLLHAWMLAEEFSKDRESVFRRLLAAQRLWRALLYRRHGVVGVGTIVDIDLWPTGTASLSGMTIVRAMTSLDECLTDLEANVRPRLALQTMVMAWPELSR</sequence>
<dbReference type="GO" id="GO:0006261">
    <property type="term" value="P:DNA-templated DNA replication"/>
    <property type="evidence" value="ECO:0007669"/>
    <property type="project" value="TreeGrafter"/>
</dbReference>
<dbReference type="Gene3D" id="3.40.50.300">
    <property type="entry name" value="P-loop containing nucleotide triphosphate hydrolases"/>
    <property type="match status" value="1"/>
</dbReference>
<name>A0A6J4UXS2_9BACT</name>
<dbReference type="SUPFAM" id="SSF52540">
    <property type="entry name" value="P-loop containing nucleoside triphosphate hydrolases"/>
    <property type="match status" value="1"/>
</dbReference>
<dbReference type="InterPro" id="IPR027417">
    <property type="entry name" value="P-loop_NTPase"/>
</dbReference>
<dbReference type="InterPro" id="IPR050238">
    <property type="entry name" value="DNA_Rep/Repair_Clamp_Loader"/>
</dbReference>
<dbReference type="AlphaFoldDB" id="A0A6J4UXS2"/>
<keyword evidence="1" id="KW-0548">Nucleotidyltransferase</keyword>
<dbReference type="PANTHER" id="PTHR11669:SF8">
    <property type="entry name" value="DNA POLYMERASE III SUBUNIT DELTA"/>
    <property type="match status" value="1"/>
</dbReference>
<dbReference type="Pfam" id="PF13177">
    <property type="entry name" value="DNA_pol3_delta2"/>
    <property type="match status" value="1"/>
</dbReference>
<reference evidence="1" key="1">
    <citation type="submission" date="2020-02" db="EMBL/GenBank/DDBJ databases">
        <authorList>
            <person name="Meier V. D."/>
        </authorList>
    </citation>
    <scope>NUCLEOTIDE SEQUENCE</scope>
    <source>
        <strain evidence="1">AVDCRST_MAG43</strain>
    </source>
</reference>
<evidence type="ECO:0000313" key="1">
    <source>
        <dbReference type="EMBL" id="CAA9563748.1"/>
    </source>
</evidence>
<gene>
    <name evidence="1" type="ORF">AVDCRST_MAG43-2143</name>
</gene>
<protein>
    <submittedName>
        <fullName evidence="1">DNA polymerase III delta prime subunit</fullName>
        <ecNumber evidence="1">2.7.7.7</ecNumber>
    </submittedName>
</protein>
<accession>A0A6J4UXS2</accession>
<organism evidence="1">
    <name type="scientific">uncultured Thermomicrobiales bacterium</name>
    <dbReference type="NCBI Taxonomy" id="1645740"/>
    <lineage>
        <taxon>Bacteria</taxon>
        <taxon>Pseudomonadati</taxon>
        <taxon>Thermomicrobiota</taxon>
        <taxon>Thermomicrobia</taxon>
        <taxon>Thermomicrobiales</taxon>
        <taxon>environmental samples</taxon>
    </lineage>
</organism>